<reference evidence="1 2" key="1">
    <citation type="journal article" date="2018" name="J. Microbiol.">
        <title>Leifsonia flava sp. nov., a novel actinobacterium isolated from the rhizosphere of Aquilegia viridiflora.</title>
        <authorList>
            <person name="Cai Y."/>
            <person name="Tao W.Z."/>
            <person name="Ma Y.J."/>
            <person name="Cheng J."/>
            <person name="Zhang M.Y."/>
            <person name="Zhang Y.X."/>
        </authorList>
    </citation>
    <scope>NUCLEOTIDE SEQUENCE [LARGE SCALE GENOMIC DNA]</scope>
    <source>
        <strain evidence="1 2">SYP-B2174</strain>
    </source>
</reference>
<organism evidence="1 2">
    <name type="scientific">Orlajensenia leifsoniae</name>
    <dbReference type="NCBI Taxonomy" id="2561933"/>
    <lineage>
        <taxon>Bacteria</taxon>
        <taxon>Bacillati</taxon>
        <taxon>Actinomycetota</taxon>
        <taxon>Actinomycetes</taxon>
        <taxon>Micrococcales</taxon>
        <taxon>Microbacteriaceae</taxon>
        <taxon>Orlajensenia</taxon>
    </lineage>
</organism>
<dbReference type="Proteomes" id="UP000298127">
    <property type="component" value="Unassembled WGS sequence"/>
</dbReference>
<evidence type="ECO:0000313" key="1">
    <source>
        <dbReference type="EMBL" id="TFV94820.1"/>
    </source>
</evidence>
<proteinExistence type="predicted"/>
<name>A0A4Y9QRA0_9MICO</name>
<comment type="caution">
    <text evidence="1">The sequence shown here is derived from an EMBL/GenBank/DDBJ whole genome shotgun (WGS) entry which is preliminary data.</text>
</comment>
<evidence type="ECO:0008006" key="3">
    <source>
        <dbReference type="Google" id="ProtNLM"/>
    </source>
</evidence>
<dbReference type="InterPro" id="IPR011990">
    <property type="entry name" value="TPR-like_helical_dom_sf"/>
</dbReference>
<sequence>MPQLITEDDLQKLDESYEEIVDLPDDLAEAGDEIPLSPDEHREMADVIEAWATDTAAYTLGGELTAPLLLLIAAEHRHAAGDTEHAHRLAGQARDHADAEPFEAHPTFIEFALVAGDGETAAALAAEVLDARPVDLAFYTMIGESYEDNGDEITAERWYTLGLEMMASTENTDDPEYLGLLISRSMLRRDLGLPLDDFDQQLERFTED</sequence>
<dbReference type="AlphaFoldDB" id="A0A4Y9QRA0"/>
<keyword evidence="2" id="KW-1185">Reference proteome</keyword>
<dbReference type="EMBL" id="SPQZ01000009">
    <property type="protein sequence ID" value="TFV94820.1"/>
    <property type="molecule type" value="Genomic_DNA"/>
</dbReference>
<dbReference type="RefSeq" id="WP_135121633.1">
    <property type="nucleotide sequence ID" value="NZ_SPQZ01000009.1"/>
</dbReference>
<accession>A0A4Y9QRA0</accession>
<dbReference type="Gene3D" id="1.25.40.10">
    <property type="entry name" value="Tetratricopeptide repeat domain"/>
    <property type="match status" value="1"/>
</dbReference>
<gene>
    <name evidence="1" type="ORF">E4M00_16770</name>
</gene>
<evidence type="ECO:0000313" key="2">
    <source>
        <dbReference type="Proteomes" id="UP000298127"/>
    </source>
</evidence>
<protein>
    <recommendedName>
        <fullName evidence="3">Tetratricopeptide repeat protein</fullName>
    </recommendedName>
</protein>